<dbReference type="InterPro" id="IPR038666">
    <property type="entry name" value="SSP1_head-tail_sf"/>
</dbReference>
<dbReference type="InterPro" id="IPR008767">
    <property type="entry name" value="Phage_SPP1_head-tail_adaptor"/>
</dbReference>
<comment type="caution">
    <text evidence="1">The sequence shown here is derived from an EMBL/GenBank/DDBJ whole genome shotgun (WGS) entry which is preliminary data.</text>
</comment>
<organism evidence="1 2">
    <name type="scientific">Lactobacillus hominis DSM 23910 = CRBIP 24.179</name>
    <dbReference type="NCBI Taxonomy" id="1423758"/>
    <lineage>
        <taxon>Bacteria</taxon>
        <taxon>Bacillati</taxon>
        <taxon>Bacillota</taxon>
        <taxon>Bacilli</taxon>
        <taxon>Lactobacillales</taxon>
        <taxon>Lactobacillaceae</taxon>
        <taxon>Lactobacillus</taxon>
    </lineage>
</organism>
<dbReference type="RefSeq" id="WP_008470458.1">
    <property type="nucleotide sequence ID" value="NZ_AYZP01000001.1"/>
</dbReference>
<dbReference type="EMBL" id="CAKE01000004">
    <property type="protein sequence ID" value="CCI81633.1"/>
    <property type="molecule type" value="Genomic_DNA"/>
</dbReference>
<gene>
    <name evidence="1" type="ORF">BN55_09515</name>
</gene>
<reference evidence="1 2" key="1">
    <citation type="submission" date="2012-06" db="EMBL/GenBank/DDBJ databases">
        <title>Draft Genome Sequence of Lactobacillus hominis Strain CRBIP 24.179T, isolated from human intestine.</title>
        <authorList>
            <person name="Cousin S."/>
            <person name="Ma L."/>
            <person name="Bizet C."/>
            <person name="Loux V."/>
            <person name="Bouchier C."/>
            <person name="Clermont D."/>
            <person name="Creno S."/>
        </authorList>
    </citation>
    <scope>NUCLEOTIDE SEQUENCE [LARGE SCALE GENOMIC DNA]</scope>
    <source>
        <strain evidence="2">CRBIP 24.179T</strain>
    </source>
</reference>
<dbReference type="STRING" id="1423758.FC41_GL000011"/>
<dbReference type="GeneID" id="82846878"/>
<proteinExistence type="predicted"/>
<dbReference type="PATRIC" id="fig|1423758.3.peg.10"/>
<dbReference type="NCBIfam" id="TIGR01563">
    <property type="entry name" value="gp16_SPP1"/>
    <property type="match status" value="1"/>
</dbReference>
<protein>
    <submittedName>
        <fullName evidence="1">Putative head-tail joining protein</fullName>
    </submittedName>
</protein>
<keyword evidence="2" id="KW-1185">Reference proteome</keyword>
<evidence type="ECO:0000313" key="2">
    <source>
        <dbReference type="Proteomes" id="UP000009320"/>
    </source>
</evidence>
<dbReference type="eggNOG" id="ENOG5030ACC">
    <property type="taxonomic scope" value="Bacteria"/>
</dbReference>
<dbReference type="Pfam" id="PF05521">
    <property type="entry name" value="Phage_HCP"/>
    <property type="match status" value="1"/>
</dbReference>
<dbReference type="Gene3D" id="2.40.10.270">
    <property type="entry name" value="Bacteriophage SPP1 head-tail adaptor protein"/>
    <property type="match status" value="1"/>
</dbReference>
<accession>I7IVL1</accession>
<dbReference type="Proteomes" id="UP000009320">
    <property type="component" value="Unassembled WGS sequence"/>
</dbReference>
<name>I7IVL1_9LACO</name>
<dbReference type="AlphaFoldDB" id="I7IVL1"/>
<evidence type="ECO:0000313" key="1">
    <source>
        <dbReference type="EMBL" id="CCI81633.1"/>
    </source>
</evidence>
<sequence length="121" mass="13752">MTKHTSINIARMRYRLEFGKYDDTTGEINPNTGEKISSFLPLYTLWAGKWSISQAELLSLAGAGIKDAVVFFIRHNPNITSDFTIRFEDNDYKIDSIKYDDGLSANSFDLVTCHREVTKHG</sequence>